<evidence type="ECO:0000256" key="2">
    <source>
        <dbReference type="ARBA" id="ARBA00003690"/>
    </source>
</evidence>
<dbReference type="InterPro" id="IPR002401">
    <property type="entry name" value="Cyt_P450_E_grp-I"/>
</dbReference>
<dbReference type="SUPFAM" id="SSF48264">
    <property type="entry name" value="Cytochrome P450"/>
    <property type="match status" value="1"/>
</dbReference>
<dbReference type="GO" id="GO:0016705">
    <property type="term" value="F:oxidoreductase activity, acting on paired donors, with incorporation or reduction of molecular oxygen"/>
    <property type="evidence" value="ECO:0007669"/>
    <property type="project" value="InterPro"/>
</dbReference>
<name>A0A7M6UWD3_NASVI</name>
<dbReference type="KEGG" id="nvi:100120313"/>
<evidence type="ECO:0000256" key="5">
    <source>
        <dbReference type="ARBA" id="ARBA00010617"/>
    </source>
</evidence>
<dbReference type="Gene3D" id="1.10.630.10">
    <property type="entry name" value="Cytochrome P450"/>
    <property type="match status" value="1"/>
</dbReference>
<dbReference type="PANTHER" id="PTHR24292">
    <property type="entry name" value="CYTOCHROME P450"/>
    <property type="match status" value="1"/>
</dbReference>
<dbReference type="Proteomes" id="UP000002358">
    <property type="component" value="Chromosome 2"/>
</dbReference>
<evidence type="ECO:0000256" key="6">
    <source>
        <dbReference type="ARBA" id="ARBA00022617"/>
    </source>
</evidence>
<dbReference type="PROSITE" id="PS00086">
    <property type="entry name" value="CYTOCHROME_P450"/>
    <property type="match status" value="1"/>
</dbReference>
<evidence type="ECO:0000313" key="17">
    <source>
        <dbReference type="Proteomes" id="UP000002358"/>
    </source>
</evidence>
<proteinExistence type="inferred from homology"/>
<dbReference type="GO" id="GO:0020037">
    <property type="term" value="F:heme binding"/>
    <property type="evidence" value="ECO:0007669"/>
    <property type="project" value="InterPro"/>
</dbReference>
<evidence type="ECO:0000256" key="4">
    <source>
        <dbReference type="ARBA" id="ARBA00004406"/>
    </source>
</evidence>
<keyword evidence="12 15" id="KW-0503">Monooxygenase</keyword>
<dbReference type="CDD" id="cd11056">
    <property type="entry name" value="CYP6-like"/>
    <property type="match status" value="1"/>
</dbReference>
<evidence type="ECO:0000256" key="13">
    <source>
        <dbReference type="ARBA" id="ARBA00023136"/>
    </source>
</evidence>
<dbReference type="FunFam" id="1.10.630.10:FF:000182">
    <property type="entry name" value="Cytochrome P450 3A4"/>
    <property type="match status" value="1"/>
</dbReference>
<dbReference type="PANTHER" id="PTHR24292:SF84">
    <property type="entry name" value="CYTOCHROME P450 28A5-RELATED"/>
    <property type="match status" value="1"/>
</dbReference>
<dbReference type="GeneID" id="100120313"/>
<keyword evidence="6 14" id="KW-0349">Heme</keyword>
<keyword evidence="10 15" id="KW-0560">Oxidoreductase</keyword>
<comment type="subcellular location">
    <subcellularLocation>
        <location evidence="4">Endoplasmic reticulum membrane</location>
        <topology evidence="4">Peripheral membrane protein</topology>
    </subcellularLocation>
    <subcellularLocation>
        <location evidence="3">Microsome membrane</location>
        <topology evidence="3">Peripheral membrane protein</topology>
    </subcellularLocation>
</comment>
<keyword evidence="11 14" id="KW-0408">Iron</keyword>
<keyword evidence="17" id="KW-1185">Reference proteome</keyword>
<dbReference type="SMR" id="A0A7M6UWD3"/>
<dbReference type="InterPro" id="IPR050476">
    <property type="entry name" value="Insect_CytP450_Detox"/>
</dbReference>
<dbReference type="CTD" id="100120313"/>
<dbReference type="InterPro" id="IPR036396">
    <property type="entry name" value="Cyt_P450_sf"/>
</dbReference>
<dbReference type="InParanoid" id="A0A7M6UWD3"/>
<feature type="binding site" description="axial binding residue" evidence="14">
    <location>
        <position position="445"/>
    </location>
    <ligand>
        <name>heme</name>
        <dbReference type="ChEBI" id="CHEBI:30413"/>
    </ligand>
    <ligandPart>
        <name>Fe</name>
        <dbReference type="ChEBI" id="CHEBI:18248"/>
    </ligandPart>
</feature>
<dbReference type="InterPro" id="IPR001128">
    <property type="entry name" value="Cyt_P450"/>
</dbReference>
<evidence type="ECO:0000256" key="8">
    <source>
        <dbReference type="ARBA" id="ARBA00022824"/>
    </source>
</evidence>
<keyword evidence="8" id="KW-0256">Endoplasmic reticulum</keyword>
<evidence type="ECO:0000256" key="14">
    <source>
        <dbReference type="PIRSR" id="PIRSR602401-1"/>
    </source>
</evidence>
<dbReference type="EnsemblMetazoa" id="NM_001172523">
    <property type="protein sequence ID" value="NP_001165994"/>
    <property type="gene ID" value="GeneID_100120313"/>
</dbReference>
<dbReference type="Pfam" id="PF00067">
    <property type="entry name" value="p450"/>
    <property type="match status" value="1"/>
</dbReference>
<evidence type="ECO:0000256" key="3">
    <source>
        <dbReference type="ARBA" id="ARBA00004174"/>
    </source>
</evidence>
<dbReference type="OrthoDB" id="2789670at2759"/>
<evidence type="ECO:0000256" key="11">
    <source>
        <dbReference type="ARBA" id="ARBA00023004"/>
    </source>
</evidence>
<evidence type="ECO:0000256" key="1">
    <source>
        <dbReference type="ARBA" id="ARBA00001971"/>
    </source>
</evidence>
<evidence type="ECO:0000313" key="16">
    <source>
        <dbReference type="EnsemblMetazoa" id="NP_001165994"/>
    </source>
</evidence>
<dbReference type="FunCoup" id="A0A7M6UWD3">
    <property type="interactions" value="29"/>
</dbReference>
<reference evidence="16" key="1">
    <citation type="submission" date="2021-01" db="UniProtKB">
        <authorList>
            <consortium name="EnsemblMetazoa"/>
        </authorList>
    </citation>
    <scope>IDENTIFICATION</scope>
</reference>
<evidence type="ECO:0000256" key="15">
    <source>
        <dbReference type="RuleBase" id="RU000461"/>
    </source>
</evidence>
<organism evidence="16 17">
    <name type="scientific">Nasonia vitripennis</name>
    <name type="common">Parasitic wasp</name>
    <dbReference type="NCBI Taxonomy" id="7425"/>
    <lineage>
        <taxon>Eukaryota</taxon>
        <taxon>Metazoa</taxon>
        <taxon>Ecdysozoa</taxon>
        <taxon>Arthropoda</taxon>
        <taxon>Hexapoda</taxon>
        <taxon>Insecta</taxon>
        <taxon>Pterygota</taxon>
        <taxon>Neoptera</taxon>
        <taxon>Endopterygota</taxon>
        <taxon>Hymenoptera</taxon>
        <taxon>Apocrita</taxon>
        <taxon>Proctotrupomorpha</taxon>
        <taxon>Chalcidoidea</taxon>
        <taxon>Pteromalidae</taxon>
        <taxon>Pteromalinae</taxon>
        <taxon>Nasonia</taxon>
    </lineage>
</organism>
<dbReference type="GO" id="GO:0005506">
    <property type="term" value="F:iron ion binding"/>
    <property type="evidence" value="ECO:0007669"/>
    <property type="project" value="InterPro"/>
</dbReference>
<evidence type="ECO:0000256" key="10">
    <source>
        <dbReference type="ARBA" id="ARBA00023002"/>
    </source>
</evidence>
<dbReference type="GO" id="GO:0004497">
    <property type="term" value="F:monooxygenase activity"/>
    <property type="evidence" value="ECO:0007669"/>
    <property type="project" value="UniProtKB-KW"/>
</dbReference>
<dbReference type="PRINTS" id="PR00385">
    <property type="entry name" value="P450"/>
</dbReference>
<evidence type="ECO:0008006" key="18">
    <source>
        <dbReference type="Google" id="ProtNLM"/>
    </source>
</evidence>
<comment type="function">
    <text evidence="2">May be involved in the metabolism of insect hormones and in the breakdown of synthetic insecticides.</text>
</comment>
<dbReference type="InterPro" id="IPR017972">
    <property type="entry name" value="Cyt_P450_CS"/>
</dbReference>
<evidence type="ECO:0000256" key="9">
    <source>
        <dbReference type="ARBA" id="ARBA00022848"/>
    </source>
</evidence>
<accession>A0A7M6UWD3</accession>
<keyword evidence="9" id="KW-0492">Microsome</keyword>
<dbReference type="AlphaFoldDB" id="A0A7M6UWD3"/>
<keyword evidence="7 14" id="KW-0479">Metal-binding</keyword>
<dbReference type="PRINTS" id="PR00463">
    <property type="entry name" value="EP450I"/>
</dbReference>
<comment type="similarity">
    <text evidence="5 15">Belongs to the cytochrome P450 family.</text>
</comment>
<evidence type="ECO:0000256" key="12">
    <source>
        <dbReference type="ARBA" id="ARBA00023033"/>
    </source>
</evidence>
<evidence type="ECO:0000256" key="7">
    <source>
        <dbReference type="ARBA" id="ARBA00022723"/>
    </source>
</evidence>
<comment type="cofactor">
    <cofactor evidence="1 14">
        <name>heme</name>
        <dbReference type="ChEBI" id="CHEBI:30413"/>
    </cofactor>
</comment>
<sequence length="502" mass="57399">MDLSCLLLVAILALSILYWFCTKTFDHWKQQNVPSVPNPRPFFGHFLPVLFIKESLISFVHKIYQQTDASMIGLFLLRKPILLVRDPELVKSIFQTSFNKFHVNGFDLSEKNDPILVKNPFFTADLHLWKTRRARIVNHLSGSKLRQLFVIAEEVCSKMCQFNDRKIKENGDYFECELKEFFVKYTGEIVANAAFAIQGQSYEDNPDRLAFAVIARKLLKPSLMNALKQAMLFYFPEVGSALGIGIMEKSTDNYFRENIKLVLKERKRSNVAPKDFLQSAIEANGIDDIDSIIADAIIFYGDVYETSSTTLAIVIYYLSEYKDIQNKLRTDISSKLQASGGAVNYDFLKSMNYLDQVIQESMRLLTPAGTLMKVCTEEITLKGFDGITCNLKPGTRVFISLTGLHLDSNYWPEPDVFDPERFAPENQANRHKFTFMPFGEGPRMCVGMRLALMIIKLAIVKLLLRYSIEQSSKTKKPLVLDATSFLTYPKGGWWARFKKLSD</sequence>
<protein>
    <recommendedName>
        <fullName evidence="18">Cytochrome P450</fullName>
    </recommendedName>
</protein>
<dbReference type="RefSeq" id="NP_001165994.1">
    <property type="nucleotide sequence ID" value="NM_001172523.1"/>
</dbReference>
<keyword evidence="13" id="KW-0472">Membrane</keyword>
<dbReference type="GO" id="GO:0005789">
    <property type="term" value="C:endoplasmic reticulum membrane"/>
    <property type="evidence" value="ECO:0007669"/>
    <property type="project" value="UniProtKB-SubCell"/>
</dbReference>